<dbReference type="PROSITE" id="PS01180">
    <property type="entry name" value="CUB"/>
    <property type="match status" value="1"/>
</dbReference>
<feature type="non-terminal residue" evidence="4">
    <location>
        <position position="1"/>
    </location>
</feature>
<evidence type="ECO:0000313" key="5">
    <source>
        <dbReference type="Proteomes" id="UP001497623"/>
    </source>
</evidence>
<proteinExistence type="predicted"/>
<keyword evidence="5" id="KW-1185">Reference proteome</keyword>
<evidence type="ECO:0000256" key="2">
    <source>
        <dbReference type="PROSITE-ProRule" id="PRU00059"/>
    </source>
</evidence>
<dbReference type="Pfam" id="PF00431">
    <property type="entry name" value="CUB"/>
    <property type="match status" value="1"/>
</dbReference>
<dbReference type="Proteomes" id="UP001497623">
    <property type="component" value="Unassembled WGS sequence"/>
</dbReference>
<dbReference type="EMBL" id="CAXKWB010036428">
    <property type="protein sequence ID" value="CAL4148184.1"/>
    <property type="molecule type" value="Genomic_DNA"/>
</dbReference>
<sequence length="115" mass="13038">SWVHIGTEERAKLAPNDTCNVRFELKQGRKMLIQSQNKKSGNYKKGYQCKQAFKCKGKNGAIQFKCKTFDIERTKKCANDSLIISDNDGRLGKYCGKKSPDLTSRGNLLRILFTS</sequence>
<keyword evidence="1" id="KW-1015">Disulfide bond</keyword>
<feature type="domain" description="CUB" evidence="3">
    <location>
        <begin position="19"/>
        <end position="115"/>
    </location>
</feature>
<comment type="caution">
    <text evidence="4">The sequence shown here is derived from an EMBL/GenBank/DDBJ whole genome shotgun (WGS) entry which is preliminary data.</text>
</comment>
<organism evidence="4 5">
    <name type="scientific">Meganyctiphanes norvegica</name>
    <name type="common">Northern krill</name>
    <name type="synonym">Thysanopoda norvegica</name>
    <dbReference type="NCBI Taxonomy" id="48144"/>
    <lineage>
        <taxon>Eukaryota</taxon>
        <taxon>Metazoa</taxon>
        <taxon>Ecdysozoa</taxon>
        <taxon>Arthropoda</taxon>
        <taxon>Crustacea</taxon>
        <taxon>Multicrustacea</taxon>
        <taxon>Malacostraca</taxon>
        <taxon>Eumalacostraca</taxon>
        <taxon>Eucarida</taxon>
        <taxon>Euphausiacea</taxon>
        <taxon>Euphausiidae</taxon>
        <taxon>Meganyctiphanes</taxon>
    </lineage>
</organism>
<dbReference type="InterPro" id="IPR000859">
    <property type="entry name" value="CUB_dom"/>
</dbReference>
<protein>
    <recommendedName>
        <fullName evidence="3">CUB domain-containing protein</fullName>
    </recommendedName>
</protein>
<dbReference type="InterPro" id="IPR035914">
    <property type="entry name" value="Sperma_CUB_dom_sf"/>
</dbReference>
<accession>A0AAV2RZA0</accession>
<name>A0AAV2RZA0_MEGNR</name>
<dbReference type="Gene3D" id="2.60.120.290">
    <property type="entry name" value="Spermadhesin, CUB domain"/>
    <property type="match status" value="1"/>
</dbReference>
<reference evidence="4 5" key="1">
    <citation type="submission" date="2024-05" db="EMBL/GenBank/DDBJ databases">
        <authorList>
            <person name="Wallberg A."/>
        </authorList>
    </citation>
    <scope>NUCLEOTIDE SEQUENCE [LARGE SCALE GENOMIC DNA]</scope>
</reference>
<dbReference type="SUPFAM" id="SSF49854">
    <property type="entry name" value="Spermadhesin, CUB domain"/>
    <property type="match status" value="1"/>
</dbReference>
<feature type="non-terminal residue" evidence="4">
    <location>
        <position position="115"/>
    </location>
</feature>
<evidence type="ECO:0000259" key="3">
    <source>
        <dbReference type="PROSITE" id="PS01180"/>
    </source>
</evidence>
<dbReference type="CDD" id="cd00041">
    <property type="entry name" value="CUB"/>
    <property type="match status" value="1"/>
</dbReference>
<evidence type="ECO:0000313" key="4">
    <source>
        <dbReference type="EMBL" id="CAL4148184.1"/>
    </source>
</evidence>
<gene>
    <name evidence="4" type="ORF">MNOR_LOCUS30198</name>
</gene>
<comment type="caution">
    <text evidence="2">Lacks conserved residue(s) required for the propagation of feature annotation.</text>
</comment>
<dbReference type="AlphaFoldDB" id="A0AAV2RZA0"/>
<evidence type="ECO:0000256" key="1">
    <source>
        <dbReference type="ARBA" id="ARBA00023157"/>
    </source>
</evidence>